<dbReference type="SUPFAM" id="SSF56672">
    <property type="entry name" value="DNA/RNA polymerases"/>
    <property type="match status" value="1"/>
</dbReference>
<accession>A0AA38TJT0</accession>
<dbReference type="PANTHER" id="PTHR33116">
    <property type="entry name" value="REVERSE TRANSCRIPTASE ZINC-BINDING DOMAIN-CONTAINING PROTEIN-RELATED-RELATED"/>
    <property type="match status" value="1"/>
</dbReference>
<dbReference type="Proteomes" id="UP001172457">
    <property type="component" value="Chromosome 2"/>
</dbReference>
<evidence type="ECO:0000313" key="2">
    <source>
        <dbReference type="EMBL" id="KAJ9562228.1"/>
    </source>
</evidence>
<dbReference type="EMBL" id="JARYMX010000002">
    <property type="protein sequence ID" value="KAJ9562228.1"/>
    <property type="molecule type" value="Genomic_DNA"/>
</dbReference>
<evidence type="ECO:0000313" key="3">
    <source>
        <dbReference type="Proteomes" id="UP001172457"/>
    </source>
</evidence>
<keyword evidence="3" id="KW-1185">Reference proteome</keyword>
<proteinExistence type="predicted"/>
<feature type="domain" description="Reverse transcriptase" evidence="1">
    <location>
        <begin position="433"/>
        <end position="713"/>
    </location>
</feature>
<sequence>MRTSESVPRDICTLNNHRGKFKCEALLVVNVRIVESTTREREDSRENESQPHISRFRFICELNLVVNVRRNLSYTSSVMVHPSKKDHGSATLCYKEMQITEEKESTIEGRKDSVEIENELMCLKNTFKLSISEDRLQSETGYNRGLLSLAPGIQYTWCQKPSGGDGLYRKLDRIMSNVEFTSLFLDAAVQFLPRGVSDHSPGILRFGDNIREIWNQPTYGSFMHQILCRLKLLKKPLRQLRSSYGSVFKRVADLKSELDVIQSSVDLDPGNPELQEDLAHLCLAFQQAKLDEDAFLRQRAKVQWLKDGDMNTKYFHKCVQEKRARSIIHSVFDQQGNYMTGDDIGPTFLAHFQHILGTRDPLVDPQVMAGMFQTTLSLQEALHIIRPISDEDIRQALFSIGNDKAPGSDGFTSKFFKCAWDVVGKDVVTAVHNFFYVGRILKEINHTLICLIPKNTAASRVTDYRPISCCSVLYKCISKIIVERIKPVLNQLVSKSHSAFIPGRRISDNIMLAHELVSGYHKSVGPPRCAFKIDIRKAYDMVDWNFIIAMLNGMGFHPVLVKWINEMLNTSSFSLAINGGSLGFFKGARGLRQGDPISPYLFTIVMEGFSMAMRHCIQLAGEQFGYHAGCDVLEISHLCFADDLFVFTRGDLASVDVVKRALEMFRRWSGLEPSMEKSEVFFSNVPSDVRAGILNLLPFNAGVFPIRYLGVPLSPARLKVADFQGLILKVKMRIHNWKNKALSFAGRKLLITSVLQSLQLYWMSVFLLPSGIIHELECLFRKFLWAQGESPQGKCKLSWDMVCRPLANGGLGIRKLSVWNRAMVTKHLWDILTSRTTLWVDWIRLNYIQGGSFWTMIPKNSWSWLFRKLLDLRPYIRRFIFHSLGDGRNTCAWTDSWLECGSIMDLIPYRRYTNMGFSQTSTVRDVINSCGNAWPLVWLQISPALNQCAIPQLDDNSDDRVMWKGIDGSLGTFTVSGAYDDFCGSFDTVDWAKQVWFKGCIPKHAFCVWTASHGRLPTQDRLIWNHQPPDMRCPFCNVCMDSHDHLFFLCKFSLEIWRTIKREVRLFGFAERWNDIMDDLKNGRGPRKKEQKLALQATVYCVWRERNRRLFGNQSKPATHVIKEIREVVLLRMAWTTFDDAVLD</sequence>
<evidence type="ECO:0000259" key="1">
    <source>
        <dbReference type="PROSITE" id="PS50878"/>
    </source>
</evidence>
<dbReference type="InterPro" id="IPR026960">
    <property type="entry name" value="RVT-Znf"/>
</dbReference>
<dbReference type="AlphaFoldDB" id="A0AA38TJT0"/>
<dbReference type="CDD" id="cd01650">
    <property type="entry name" value="RT_nLTR_like"/>
    <property type="match status" value="1"/>
</dbReference>
<organism evidence="2 3">
    <name type="scientific">Centaurea solstitialis</name>
    <name type="common">yellow star-thistle</name>
    <dbReference type="NCBI Taxonomy" id="347529"/>
    <lineage>
        <taxon>Eukaryota</taxon>
        <taxon>Viridiplantae</taxon>
        <taxon>Streptophyta</taxon>
        <taxon>Embryophyta</taxon>
        <taxon>Tracheophyta</taxon>
        <taxon>Spermatophyta</taxon>
        <taxon>Magnoliopsida</taxon>
        <taxon>eudicotyledons</taxon>
        <taxon>Gunneridae</taxon>
        <taxon>Pentapetalae</taxon>
        <taxon>asterids</taxon>
        <taxon>campanulids</taxon>
        <taxon>Asterales</taxon>
        <taxon>Asteraceae</taxon>
        <taxon>Carduoideae</taxon>
        <taxon>Cardueae</taxon>
        <taxon>Centaureinae</taxon>
        <taxon>Centaurea</taxon>
    </lineage>
</organism>
<dbReference type="Pfam" id="PF00078">
    <property type="entry name" value="RVT_1"/>
    <property type="match status" value="1"/>
</dbReference>
<dbReference type="PANTHER" id="PTHR33116:SF78">
    <property type="entry name" value="OS12G0587133 PROTEIN"/>
    <property type="match status" value="1"/>
</dbReference>
<dbReference type="InterPro" id="IPR043502">
    <property type="entry name" value="DNA/RNA_pol_sf"/>
</dbReference>
<reference evidence="2" key="1">
    <citation type="submission" date="2023-03" db="EMBL/GenBank/DDBJ databases">
        <title>Chromosome-scale reference genome and RAD-based genetic map of yellow starthistle (Centaurea solstitialis) reveal putative structural variation and QTLs associated with invader traits.</title>
        <authorList>
            <person name="Reatini B."/>
            <person name="Cang F.A."/>
            <person name="Jiang Q."/>
            <person name="Mckibben M.T.W."/>
            <person name="Barker M.S."/>
            <person name="Rieseberg L.H."/>
            <person name="Dlugosch K.M."/>
        </authorList>
    </citation>
    <scope>NUCLEOTIDE SEQUENCE</scope>
    <source>
        <strain evidence="2">CAN-66</strain>
        <tissue evidence="2">Leaf</tissue>
    </source>
</reference>
<protein>
    <recommendedName>
        <fullName evidence="1">Reverse transcriptase domain-containing protein</fullName>
    </recommendedName>
</protein>
<name>A0AA38TJT0_9ASTR</name>
<gene>
    <name evidence="2" type="ORF">OSB04_007388</name>
</gene>
<comment type="caution">
    <text evidence="2">The sequence shown here is derived from an EMBL/GenBank/DDBJ whole genome shotgun (WGS) entry which is preliminary data.</text>
</comment>
<dbReference type="PROSITE" id="PS50878">
    <property type="entry name" value="RT_POL"/>
    <property type="match status" value="1"/>
</dbReference>
<dbReference type="InterPro" id="IPR000477">
    <property type="entry name" value="RT_dom"/>
</dbReference>
<dbReference type="Pfam" id="PF13966">
    <property type="entry name" value="zf-RVT"/>
    <property type="match status" value="1"/>
</dbReference>